<reference evidence="3" key="1">
    <citation type="journal article" date="2024" name="IScience">
        <title>Strigolactones Initiate the Formation of Haustorium-like Structures in Castilleja.</title>
        <authorList>
            <person name="Buerger M."/>
            <person name="Peterson D."/>
            <person name="Chory J."/>
        </authorList>
    </citation>
    <scope>NUCLEOTIDE SEQUENCE [LARGE SCALE GENOMIC DNA]</scope>
</reference>
<evidence type="ECO:0000313" key="3">
    <source>
        <dbReference type="Proteomes" id="UP001632038"/>
    </source>
</evidence>
<dbReference type="EMBL" id="JAVIJP010000043">
    <property type="protein sequence ID" value="KAL3626843.1"/>
    <property type="molecule type" value="Genomic_DNA"/>
</dbReference>
<feature type="compositionally biased region" description="Polar residues" evidence="1">
    <location>
        <begin position="121"/>
        <end position="134"/>
    </location>
</feature>
<sequence>MVPPVLDENPPAYQTRARANRAKKGKKTVPEPSDRSPEKDRSTSHRSPRIDHSTHRSPSIDRSSPTPIDRSPSRIDRAPSPMDRSPTPPIDPPVPLPPLVFDVPIMPTRGRTRKNIERPGQDSTLPPNAFSTGPSVARVSFDGPTRKEYDEFKQETRANLQALREGQATILSYIDEDREWKKEQCRLIKGNRELLELMMLDAAGGLEDDEDKMNEDMVVNDTTPDEP</sequence>
<evidence type="ECO:0000256" key="1">
    <source>
        <dbReference type="SAM" id="MobiDB-lite"/>
    </source>
</evidence>
<feature type="compositionally biased region" description="Pro residues" evidence="1">
    <location>
        <begin position="86"/>
        <end position="98"/>
    </location>
</feature>
<organism evidence="2 3">
    <name type="scientific">Castilleja foliolosa</name>
    <dbReference type="NCBI Taxonomy" id="1961234"/>
    <lineage>
        <taxon>Eukaryota</taxon>
        <taxon>Viridiplantae</taxon>
        <taxon>Streptophyta</taxon>
        <taxon>Embryophyta</taxon>
        <taxon>Tracheophyta</taxon>
        <taxon>Spermatophyta</taxon>
        <taxon>Magnoliopsida</taxon>
        <taxon>eudicotyledons</taxon>
        <taxon>Gunneridae</taxon>
        <taxon>Pentapetalae</taxon>
        <taxon>asterids</taxon>
        <taxon>lamiids</taxon>
        <taxon>Lamiales</taxon>
        <taxon>Orobanchaceae</taxon>
        <taxon>Pedicularideae</taxon>
        <taxon>Castillejinae</taxon>
        <taxon>Castilleja</taxon>
    </lineage>
</organism>
<dbReference type="AlphaFoldDB" id="A0ABD3CAL7"/>
<gene>
    <name evidence="2" type="ORF">CASFOL_029322</name>
</gene>
<dbReference type="Proteomes" id="UP001632038">
    <property type="component" value="Unassembled WGS sequence"/>
</dbReference>
<feature type="region of interest" description="Disordered" evidence="1">
    <location>
        <begin position="206"/>
        <end position="227"/>
    </location>
</feature>
<feature type="compositionally biased region" description="Basic residues" evidence="1">
    <location>
        <begin position="18"/>
        <end position="27"/>
    </location>
</feature>
<feature type="compositionally biased region" description="Basic and acidic residues" evidence="1">
    <location>
        <begin position="28"/>
        <end position="54"/>
    </location>
</feature>
<evidence type="ECO:0000313" key="2">
    <source>
        <dbReference type="EMBL" id="KAL3626843.1"/>
    </source>
</evidence>
<comment type="caution">
    <text evidence="2">The sequence shown here is derived from an EMBL/GenBank/DDBJ whole genome shotgun (WGS) entry which is preliminary data.</text>
</comment>
<accession>A0ABD3CAL7</accession>
<feature type="compositionally biased region" description="Polar residues" evidence="1">
    <location>
        <begin position="56"/>
        <end position="66"/>
    </location>
</feature>
<protein>
    <submittedName>
        <fullName evidence="2">Uncharacterized protein</fullName>
    </submittedName>
</protein>
<name>A0ABD3CAL7_9LAMI</name>
<keyword evidence="3" id="KW-1185">Reference proteome</keyword>
<feature type="region of interest" description="Disordered" evidence="1">
    <location>
        <begin position="1"/>
        <end position="144"/>
    </location>
</feature>
<proteinExistence type="predicted"/>